<dbReference type="EMBL" id="JAQIIO010000001">
    <property type="protein sequence ID" value="MDA5092637.1"/>
    <property type="molecule type" value="Genomic_DNA"/>
</dbReference>
<evidence type="ECO:0000256" key="2">
    <source>
        <dbReference type="SAM" id="SignalP"/>
    </source>
</evidence>
<evidence type="ECO:0000313" key="5">
    <source>
        <dbReference type="Proteomes" id="UP001528040"/>
    </source>
</evidence>
<dbReference type="Pfam" id="PF00691">
    <property type="entry name" value="OmpA"/>
    <property type="match status" value="1"/>
</dbReference>
<gene>
    <name evidence="4" type="ORF">O2N63_00850</name>
</gene>
<accession>A0ABT4VWL5</accession>
<proteinExistence type="predicted"/>
<dbReference type="PANTHER" id="PTHR30329:SF21">
    <property type="entry name" value="LIPOPROTEIN YIAD-RELATED"/>
    <property type="match status" value="1"/>
</dbReference>
<dbReference type="SUPFAM" id="SSF103088">
    <property type="entry name" value="OmpA-like"/>
    <property type="match status" value="1"/>
</dbReference>
<dbReference type="InterPro" id="IPR036737">
    <property type="entry name" value="OmpA-like_sf"/>
</dbReference>
<dbReference type="InterPro" id="IPR006665">
    <property type="entry name" value="OmpA-like"/>
</dbReference>
<feature type="signal peptide" evidence="2">
    <location>
        <begin position="1"/>
        <end position="19"/>
    </location>
</feature>
<reference evidence="4 5" key="1">
    <citation type="submission" date="2023-01" db="EMBL/GenBank/DDBJ databases">
        <authorList>
            <person name="Yoon J.-W."/>
        </authorList>
    </citation>
    <scope>NUCLEOTIDE SEQUENCE [LARGE SCALE GENOMIC DNA]</scope>
    <source>
        <strain evidence="4 5">KMU-50</strain>
    </source>
</reference>
<comment type="caution">
    <text evidence="4">The sequence shown here is derived from an EMBL/GenBank/DDBJ whole genome shotgun (WGS) entry which is preliminary data.</text>
</comment>
<dbReference type="PANTHER" id="PTHR30329">
    <property type="entry name" value="STATOR ELEMENT OF FLAGELLAR MOTOR COMPLEX"/>
    <property type="match status" value="1"/>
</dbReference>
<dbReference type="PROSITE" id="PS51123">
    <property type="entry name" value="OMPA_2"/>
    <property type="match status" value="1"/>
</dbReference>
<keyword evidence="2" id="KW-0732">Signal</keyword>
<dbReference type="RefSeq" id="WP_271052144.1">
    <property type="nucleotide sequence ID" value="NZ_JAQIIO010000001.1"/>
</dbReference>
<feature type="chain" id="PRO_5046154486" evidence="2">
    <location>
        <begin position="20"/>
        <end position="299"/>
    </location>
</feature>
<evidence type="ECO:0000259" key="3">
    <source>
        <dbReference type="PROSITE" id="PS51123"/>
    </source>
</evidence>
<keyword evidence="5" id="KW-1185">Reference proteome</keyword>
<dbReference type="CDD" id="cd07185">
    <property type="entry name" value="OmpA_C-like"/>
    <property type="match status" value="1"/>
</dbReference>
<feature type="domain" description="OmpA-like" evidence="3">
    <location>
        <begin position="183"/>
        <end position="299"/>
    </location>
</feature>
<evidence type="ECO:0000256" key="1">
    <source>
        <dbReference type="PROSITE-ProRule" id="PRU00473"/>
    </source>
</evidence>
<dbReference type="Gene3D" id="3.30.1330.60">
    <property type="entry name" value="OmpA-like domain"/>
    <property type="match status" value="1"/>
</dbReference>
<keyword evidence="1" id="KW-0472">Membrane</keyword>
<dbReference type="InterPro" id="IPR050330">
    <property type="entry name" value="Bact_OuterMem_StrucFunc"/>
</dbReference>
<protein>
    <submittedName>
        <fullName evidence="4">OmpA family protein</fullName>
    </submittedName>
</protein>
<sequence length="299" mass="31717">MIRLWSAFLVCSLASPTLALELPSGAVKNAEIRVAPAEFARNRFDGSEVPQISLPGEMQVEAWQINGDGQTNYQLMQAMLDQLTDDGFRVVFQCQTVSCGGYDFRFWVGKFTAPDLFIDLGSYQYATVQKGDEFVGLLVSHGGADGFVQVSRTVTTAETTPASISTTPASSVTSTGLAGALLSTGHVVLSDVSFETGSARLGTGSDTQLAELADFLNSSPNARLALVGHTDSEGSLDGNIALSKKRAISVRTQLVEAFGVPANQLLAEGVGFLSPLSSNRTPEGRESNRRVEAVLLSTE</sequence>
<name>A0ABT4VWL5_9RHOB</name>
<dbReference type="Proteomes" id="UP001528040">
    <property type="component" value="Unassembled WGS sequence"/>
</dbReference>
<evidence type="ECO:0000313" key="4">
    <source>
        <dbReference type="EMBL" id="MDA5092637.1"/>
    </source>
</evidence>
<organism evidence="4 5">
    <name type="scientific">Aliiroseovarius salicola</name>
    <dbReference type="NCBI Taxonomy" id="3009082"/>
    <lineage>
        <taxon>Bacteria</taxon>
        <taxon>Pseudomonadati</taxon>
        <taxon>Pseudomonadota</taxon>
        <taxon>Alphaproteobacteria</taxon>
        <taxon>Rhodobacterales</taxon>
        <taxon>Paracoccaceae</taxon>
        <taxon>Aliiroseovarius</taxon>
    </lineage>
</organism>